<evidence type="ECO:0000259" key="2">
    <source>
        <dbReference type="SMART" id="SM00858"/>
    </source>
</evidence>
<dbReference type="SMART" id="SM00858">
    <property type="entry name" value="SAF"/>
    <property type="match status" value="1"/>
</dbReference>
<dbReference type="Proteomes" id="UP001500630">
    <property type="component" value="Unassembled WGS sequence"/>
</dbReference>
<protein>
    <recommendedName>
        <fullName evidence="2">SAF domain-containing protein</fullName>
    </recommendedName>
</protein>
<evidence type="ECO:0000256" key="1">
    <source>
        <dbReference type="SAM" id="MobiDB-lite"/>
    </source>
</evidence>
<sequence>MTGKTRPAAPAQASNGEAPPAQMPKMLPQPRQRRRSSLVLGTLVVAGGAALAAHTINGLSDRESVLVMTRDVALGQPFTAENVATAMVGRDQIVATVRGQDLKQVIGMRAASDLMTGTLLQPRMVTGQVTPVGDQQLIPVAVKPSRLPARGLRPGDRLLVVLRPDGQTVSDGEQSSVGIEAVVDHTKGPDNDGLMVVDVLVNKSDGPKLAPLAADGQVALVLNPRRP</sequence>
<dbReference type="EMBL" id="BAABDQ010000073">
    <property type="protein sequence ID" value="GAA3624322.1"/>
    <property type="molecule type" value="Genomic_DNA"/>
</dbReference>
<dbReference type="InterPro" id="IPR013974">
    <property type="entry name" value="SAF"/>
</dbReference>
<gene>
    <name evidence="3" type="ORF">GCM10022419_132420</name>
</gene>
<accession>A0ABP7A3L9</accession>
<keyword evidence="4" id="KW-1185">Reference proteome</keyword>
<name>A0ABP7A3L9_9ACTN</name>
<feature type="domain" description="SAF" evidence="2">
    <location>
        <begin position="63"/>
        <end position="126"/>
    </location>
</feature>
<evidence type="ECO:0000313" key="4">
    <source>
        <dbReference type="Proteomes" id="UP001500630"/>
    </source>
</evidence>
<evidence type="ECO:0000313" key="3">
    <source>
        <dbReference type="EMBL" id="GAA3624322.1"/>
    </source>
</evidence>
<reference evidence="4" key="1">
    <citation type="journal article" date="2019" name="Int. J. Syst. Evol. Microbiol.">
        <title>The Global Catalogue of Microorganisms (GCM) 10K type strain sequencing project: providing services to taxonomists for standard genome sequencing and annotation.</title>
        <authorList>
            <consortium name="The Broad Institute Genomics Platform"/>
            <consortium name="The Broad Institute Genome Sequencing Center for Infectious Disease"/>
            <person name="Wu L."/>
            <person name="Ma J."/>
        </authorList>
    </citation>
    <scope>NUCLEOTIDE SEQUENCE [LARGE SCALE GENOMIC DNA]</scope>
    <source>
        <strain evidence="4">JCM 17326</strain>
    </source>
</reference>
<dbReference type="Pfam" id="PF08666">
    <property type="entry name" value="SAF"/>
    <property type="match status" value="1"/>
</dbReference>
<organism evidence="3 4">
    <name type="scientific">Nonomuraea rosea</name>
    <dbReference type="NCBI Taxonomy" id="638574"/>
    <lineage>
        <taxon>Bacteria</taxon>
        <taxon>Bacillati</taxon>
        <taxon>Actinomycetota</taxon>
        <taxon>Actinomycetes</taxon>
        <taxon>Streptosporangiales</taxon>
        <taxon>Streptosporangiaceae</taxon>
        <taxon>Nonomuraea</taxon>
    </lineage>
</organism>
<feature type="region of interest" description="Disordered" evidence="1">
    <location>
        <begin position="1"/>
        <end position="34"/>
    </location>
</feature>
<proteinExistence type="predicted"/>
<comment type="caution">
    <text evidence="3">The sequence shown here is derived from an EMBL/GenBank/DDBJ whole genome shotgun (WGS) entry which is preliminary data.</text>
</comment>
<dbReference type="CDD" id="cd11614">
    <property type="entry name" value="SAF_CpaB_FlgA_like"/>
    <property type="match status" value="1"/>
</dbReference>